<dbReference type="RefSeq" id="WP_099862879.1">
    <property type="nucleotide sequence ID" value="NZ_PEOG01000050.1"/>
</dbReference>
<evidence type="ECO:0000313" key="1">
    <source>
        <dbReference type="EMBL" id="PIM51915.1"/>
    </source>
</evidence>
<reference evidence="1 2" key="1">
    <citation type="submission" date="2017-11" db="EMBL/GenBank/DDBJ databases">
        <title>Draft genome sequence of Mitsuaria sp. HWN-4.</title>
        <authorList>
            <person name="Gundlapally S.R."/>
        </authorList>
    </citation>
    <scope>NUCLEOTIDE SEQUENCE [LARGE SCALE GENOMIC DNA]</scope>
    <source>
        <strain evidence="1 2">HWN-4</strain>
    </source>
</reference>
<gene>
    <name evidence="1" type="ORF">CS062_17470</name>
</gene>
<dbReference type="EMBL" id="PEOG01000050">
    <property type="protein sequence ID" value="PIM51915.1"/>
    <property type="molecule type" value="Genomic_DNA"/>
</dbReference>
<keyword evidence="2" id="KW-1185">Reference proteome</keyword>
<evidence type="ECO:0000313" key="2">
    <source>
        <dbReference type="Proteomes" id="UP000231501"/>
    </source>
</evidence>
<dbReference type="Proteomes" id="UP000231501">
    <property type="component" value="Unassembled WGS sequence"/>
</dbReference>
<name>A0A2G9C6E8_9BURK</name>
<protein>
    <submittedName>
        <fullName evidence="1">Uncharacterized protein</fullName>
    </submittedName>
</protein>
<comment type="caution">
    <text evidence="1">The sequence shown here is derived from an EMBL/GenBank/DDBJ whole genome shotgun (WGS) entry which is preliminary data.</text>
</comment>
<proteinExistence type="predicted"/>
<organism evidence="1 2">
    <name type="scientific">Roseateles chitinivorans</name>
    <dbReference type="NCBI Taxonomy" id="2917965"/>
    <lineage>
        <taxon>Bacteria</taxon>
        <taxon>Pseudomonadati</taxon>
        <taxon>Pseudomonadota</taxon>
        <taxon>Betaproteobacteria</taxon>
        <taxon>Burkholderiales</taxon>
        <taxon>Sphaerotilaceae</taxon>
        <taxon>Roseateles</taxon>
    </lineage>
</organism>
<accession>A0A2G9C6E8</accession>
<dbReference type="AlphaFoldDB" id="A0A2G9C6E8"/>
<sequence>MTTTTISFAQVQGFDASSFDAIFLRTPPGSNRLVFSKHTAQRVVPGAKLPITDHQELLVEVPDSNDRQTFNDVKAALLPTTGLDGWHTI</sequence>